<dbReference type="PANTHER" id="PTHR42852:SF17">
    <property type="entry name" value="THIOREDOXIN-LIKE PROTEIN HI_1115"/>
    <property type="match status" value="1"/>
</dbReference>
<feature type="domain" description="Thioredoxin" evidence="1">
    <location>
        <begin position="43"/>
        <end position="188"/>
    </location>
</feature>
<dbReference type="InterPro" id="IPR013766">
    <property type="entry name" value="Thioredoxin_domain"/>
</dbReference>
<dbReference type="InterPro" id="IPR050553">
    <property type="entry name" value="Thioredoxin_ResA/DsbE_sf"/>
</dbReference>
<gene>
    <name evidence="2" type="primary">resA_4</name>
    <name evidence="2" type="ORF">PCLFYP37_01278</name>
</gene>
<dbReference type="CDD" id="cd02966">
    <property type="entry name" value="TlpA_like_family"/>
    <property type="match status" value="1"/>
</dbReference>
<dbReference type="EMBL" id="CACRUT010000008">
    <property type="protein sequence ID" value="VYT84468.1"/>
    <property type="molecule type" value="Genomic_DNA"/>
</dbReference>
<dbReference type="SUPFAM" id="SSF52833">
    <property type="entry name" value="Thioredoxin-like"/>
    <property type="match status" value="1"/>
</dbReference>
<organism evidence="2">
    <name type="scientific">Paraprevotella clara</name>
    <dbReference type="NCBI Taxonomy" id="454154"/>
    <lineage>
        <taxon>Bacteria</taxon>
        <taxon>Pseudomonadati</taxon>
        <taxon>Bacteroidota</taxon>
        <taxon>Bacteroidia</taxon>
        <taxon>Bacteroidales</taxon>
        <taxon>Prevotellaceae</taxon>
        <taxon>Paraprevotella</taxon>
    </lineage>
</organism>
<evidence type="ECO:0000313" key="2">
    <source>
        <dbReference type="EMBL" id="VYT84468.1"/>
    </source>
</evidence>
<name>A0A6N3A2N8_9BACT</name>
<proteinExistence type="predicted"/>
<dbReference type="Gene3D" id="3.40.30.10">
    <property type="entry name" value="Glutaredoxin"/>
    <property type="match status" value="1"/>
</dbReference>
<evidence type="ECO:0000259" key="1">
    <source>
        <dbReference type="PROSITE" id="PS51352"/>
    </source>
</evidence>
<protein>
    <submittedName>
        <fullName evidence="2">Thiol-disulfide oxidoreductase ResA</fullName>
    </submittedName>
</protein>
<sequence>MPIGFVRKCDMKIYVRYFIIGFLSLVSSCVDEKEDVGMQPDAVEVGDMLPEFTVVMNDGRTVESGSLQGKPSFILFFNTACGDCRRELPLVQQMYERYGADGRMVFMAISREQDAVAVGEYWADNGLTIPFSAQTDRTVYHLFAYSSIPRIYVVDASRVVRAVFTDSPLATSEDLTYEIERVLTEIKDTEK</sequence>
<dbReference type="GO" id="GO:0016209">
    <property type="term" value="F:antioxidant activity"/>
    <property type="evidence" value="ECO:0007669"/>
    <property type="project" value="InterPro"/>
</dbReference>
<reference evidence="2" key="1">
    <citation type="submission" date="2019-11" db="EMBL/GenBank/DDBJ databases">
        <authorList>
            <person name="Feng L."/>
        </authorList>
    </citation>
    <scope>NUCLEOTIDE SEQUENCE</scope>
    <source>
        <strain evidence="2">PclaraLFYP37</strain>
    </source>
</reference>
<dbReference type="GO" id="GO:0016491">
    <property type="term" value="F:oxidoreductase activity"/>
    <property type="evidence" value="ECO:0007669"/>
    <property type="project" value="InterPro"/>
</dbReference>
<dbReference type="InterPro" id="IPR000866">
    <property type="entry name" value="AhpC/TSA"/>
</dbReference>
<dbReference type="PROSITE" id="PS51257">
    <property type="entry name" value="PROKAR_LIPOPROTEIN"/>
    <property type="match status" value="1"/>
</dbReference>
<dbReference type="InterPro" id="IPR036249">
    <property type="entry name" value="Thioredoxin-like_sf"/>
</dbReference>
<dbReference type="PANTHER" id="PTHR42852">
    <property type="entry name" value="THIOL:DISULFIDE INTERCHANGE PROTEIN DSBE"/>
    <property type="match status" value="1"/>
</dbReference>
<accession>A0A6N3A2N8</accession>
<dbReference type="AlphaFoldDB" id="A0A6N3A2N8"/>
<dbReference type="PROSITE" id="PS51352">
    <property type="entry name" value="THIOREDOXIN_2"/>
    <property type="match status" value="1"/>
</dbReference>
<dbReference type="Pfam" id="PF00578">
    <property type="entry name" value="AhpC-TSA"/>
    <property type="match status" value="1"/>
</dbReference>